<protein>
    <submittedName>
        <fullName evidence="3">Uncharacterized protein</fullName>
    </submittedName>
</protein>
<keyword evidence="1" id="KW-0472">Membrane</keyword>
<reference evidence="2 5" key="3">
    <citation type="submission" date="2020-10" db="EMBL/GenBank/DDBJ databases">
        <title>Ca. Dormibacterota MAGs.</title>
        <authorList>
            <person name="Montgomery K."/>
        </authorList>
    </citation>
    <scope>NUCLEOTIDE SEQUENCE [LARGE SCALE GENOMIC DNA]</scope>
    <source>
        <strain evidence="2">SC8812_S17_18</strain>
    </source>
</reference>
<sequence length="120" mass="11809">MISKSVSARPAHVVRSAALACLAAAVACALVGTIVGHPTFGLGLATGLAVGAGNGYAAERLFSVGVPFIATSMLRIIVLTLVALVAGLVFGFGPAVPVVAGLALAQLVLAGSAMVESVRR</sequence>
<accession>A0A934NBA1</accession>
<reference evidence="3 4" key="1">
    <citation type="journal article" date="2017" name="Nature">
        <title>Atmospheric trace gases support primary production in Antarctic desert surface soil.</title>
        <authorList>
            <person name="Ji M."/>
            <person name="Greening C."/>
            <person name="Vanwonterghem I."/>
            <person name="Carere C.R."/>
            <person name="Bay S.K."/>
            <person name="Steen J.A."/>
            <person name="Montgomery K."/>
            <person name="Lines T."/>
            <person name="Beardall J."/>
            <person name="van Dorst J."/>
            <person name="Snape I."/>
            <person name="Stott M.B."/>
            <person name="Hugenholtz P."/>
            <person name="Ferrari B.C."/>
        </authorList>
    </citation>
    <scope>NUCLEOTIDE SEQUENCE [LARGE SCALE GENOMIC DNA]</scope>
    <source>
        <strain evidence="3">RRmetagenome_bin12</strain>
    </source>
</reference>
<evidence type="ECO:0000313" key="5">
    <source>
        <dbReference type="Proteomes" id="UP000606991"/>
    </source>
</evidence>
<dbReference type="Proteomes" id="UP000248724">
    <property type="component" value="Unassembled WGS sequence"/>
</dbReference>
<name>A0A2W6A933_9BACT</name>
<evidence type="ECO:0000313" key="3">
    <source>
        <dbReference type="EMBL" id="PZR79984.1"/>
    </source>
</evidence>
<dbReference type="PROSITE" id="PS51257">
    <property type="entry name" value="PROKAR_LIPOPROTEIN"/>
    <property type="match status" value="1"/>
</dbReference>
<evidence type="ECO:0000256" key="1">
    <source>
        <dbReference type="SAM" id="Phobius"/>
    </source>
</evidence>
<dbReference type="Proteomes" id="UP000606991">
    <property type="component" value="Unassembled WGS sequence"/>
</dbReference>
<feature type="transmembrane region" description="Helical" evidence="1">
    <location>
        <begin position="12"/>
        <end position="34"/>
    </location>
</feature>
<organism evidence="3 4">
    <name type="scientific">Candidatus Aeolococcus gillhamiae</name>
    <dbReference type="NCBI Taxonomy" id="3127015"/>
    <lineage>
        <taxon>Bacteria</taxon>
        <taxon>Bacillati</taxon>
        <taxon>Candidatus Dormiibacterota</taxon>
        <taxon>Candidatus Dormibacteria</taxon>
        <taxon>Candidatus Aeolococcales</taxon>
        <taxon>Candidatus Aeolococcaceae</taxon>
        <taxon>Candidatus Aeolococcus</taxon>
    </lineage>
</organism>
<keyword evidence="1" id="KW-1133">Transmembrane helix</keyword>
<dbReference type="EMBL" id="JAEKNS010000146">
    <property type="protein sequence ID" value="MBJ7596107.1"/>
    <property type="molecule type" value="Genomic_DNA"/>
</dbReference>
<evidence type="ECO:0000313" key="2">
    <source>
        <dbReference type="EMBL" id="MBJ7596107.1"/>
    </source>
</evidence>
<dbReference type="AlphaFoldDB" id="A0A2W6A933"/>
<dbReference type="EMBL" id="QHBU01000179">
    <property type="protein sequence ID" value="PZR79984.1"/>
    <property type="molecule type" value="Genomic_DNA"/>
</dbReference>
<accession>A0A2W6A933</accession>
<feature type="transmembrane region" description="Helical" evidence="1">
    <location>
        <begin position="40"/>
        <end position="57"/>
    </location>
</feature>
<feature type="transmembrane region" description="Helical" evidence="1">
    <location>
        <begin position="64"/>
        <end position="89"/>
    </location>
</feature>
<gene>
    <name evidence="3" type="ORF">DLM65_09340</name>
    <name evidence="2" type="ORF">JF886_14855</name>
</gene>
<proteinExistence type="predicted"/>
<keyword evidence="1" id="KW-0812">Transmembrane</keyword>
<feature type="transmembrane region" description="Helical" evidence="1">
    <location>
        <begin position="95"/>
        <end position="115"/>
    </location>
</feature>
<evidence type="ECO:0000313" key="4">
    <source>
        <dbReference type="Proteomes" id="UP000248724"/>
    </source>
</evidence>
<dbReference type="RefSeq" id="WP_337313835.1">
    <property type="nucleotide sequence ID" value="NZ_JAEKNS010000146.1"/>
</dbReference>
<reference evidence="3" key="2">
    <citation type="submission" date="2018-05" db="EMBL/GenBank/DDBJ databases">
        <authorList>
            <person name="Ferrari B."/>
        </authorList>
    </citation>
    <scope>NUCLEOTIDE SEQUENCE</scope>
    <source>
        <strain evidence="3">RRmetagenome_bin12</strain>
    </source>
</reference>
<comment type="caution">
    <text evidence="3">The sequence shown here is derived from an EMBL/GenBank/DDBJ whole genome shotgun (WGS) entry which is preliminary data.</text>
</comment>